<evidence type="ECO:0000313" key="4">
    <source>
        <dbReference type="Proteomes" id="UP000015102"/>
    </source>
</evidence>
<dbReference type="EnsemblMetazoa" id="MESCA005214-RA">
    <property type="protein sequence ID" value="MESCA005214-PA"/>
    <property type="gene ID" value="MESCA005214"/>
</dbReference>
<dbReference type="Gene3D" id="2.130.10.10">
    <property type="entry name" value="YVTN repeat-like/Quinoprotein amine dehydrogenase"/>
    <property type="match status" value="1"/>
</dbReference>
<dbReference type="Proteomes" id="UP000015102">
    <property type="component" value="Unassembled WGS sequence"/>
</dbReference>
<keyword evidence="1" id="KW-0853">WD repeat</keyword>
<evidence type="ECO:0000259" key="2">
    <source>
        <dbReference type="Pfam" id="PF12894"/>
    </source>
</evidence>
<dbReference type="SUPFAM" id="SSF50978">
    <property type="entry name" value="WD40 repeat-like"/>
    <property type="match status" value="1"/>
</dbReference>
<dbReference type="InterPro" id="IPR024977">
    <property type="entry name" value="Apc4-like_WD40_dom"/>
</dbReference>
<dbReference type="PANTHER" id="PTHR19845">
    <property type="entry name" value="KATANIN P80 SUBUNIT"/>
    <property type="match status" value="1"/>
</dbReference>
<dbReference type="PANTHER" id="PTHR19845:SF0">
    <property type="entry name" value="KATANIN P80 WD40 REPEAT-CONTAINING SUBUNIT B1"/>
    <property type="match status" value="1"/>
</dbReference>
<reference evidence="4" key="1">
    <citation type="submission" date="2013-02" db="EMBL/GenBank/DDBJ databases">
        <authorList>
            <person name="Hughes D."/>
        </authorList>
    </citation>
    <scope>NUCLEOTIDE SEQUENCE</scope>
    <source>
        <strain>Durham</strain>
        <strain evidence="4">NC isolate 2 -- Noor lab</strain>
    </source>
</reference>
<dbReference type="EMBL" id="CAQQ02101692">
    <property type="status" value="NOT_ANNOTATED_CDS"/>
    <property type="molecule type" value="Genomic_DNA"/>
</dbReference>
<sequence>LWDVRNYNSCIKTYRGHIANVNSVKFSPDGLWIASAGTEGSIIIWDIRRSKQIIEFTERSASITCIQFHPYEFLLAAGRGDGSVHIYDLEKNQLISKTEPSKHPVKCLTFSDQGECLFVGSSGGITVVGWEPDRQFDQIESAWTFLGDMK</sequence>
<evidence type="ECO:0000256" key="1">
    <source>
        <dbReference type="PROSITE-ProRule" id="PRU00221"/>
    </source>
</evidence>
<feature type="repeat" description="WD" evidence="1">
    <location>
        <begin position="14"/>
        <end position="55"/>
    </location>
</feature>
<feature type="domain" description="Anaphase-promoting complex subunit 4-like WD40" evidence="2">
    <location>
        <begin position="59"/>
        <end position="112"/>
    </location>
</feature>
<dbReference type="Pfam" id="PF12894">
    <property type="entry name" value="ANAPC4_WD40"/>
    <property type="match status" value="1"/>
</dbReference>
<proteinExistence type="predicted"/>
<dbReference type="STRING" id="36166.T1GNQ6"/>
<feature type="repeat" description="WD" evidence="1">
    <location>
        <begin position="56"/>
        <end position="97"/>
    </location>
</feature>
<dbReference type="PROSITE" id="PS50294">
    <property type="entry name" value="WD_REPEATS_REGION"/>
    <property type="match status" value="1"/>
</dbReference>
<accession>T1GNQ6</accession>
<dbReference type="GO" id="GO:0007019">
    <property type="term" value="P:microtubule depolymerization"/>
    <property type="evidence" value="ECO:0007669"/>
    <property type="project" value="TreeGrafter"/>
</dbReference>
<keyword evidence="4" id="KW-1185">Reference proteome</keyword>
<dbReference type="GO" id="GO:0008352">
    <property type="term" value="C:katanin complex"/>
    <property type="evidence" value="ECO:0007669"/>
    <property type="project" value="TreeGrafter"/>
</dbReference>
<protein>
    <recommendedName>
        <fullName evidence="2">Anaphase-promoting complex subunit 4-like WD40 domain-containing protein</fullName>
    </recommendedName>
</protein>
<dbReference type="PROSITE" id="PS50082">
    <property type="entry name" value="WD_REPEATS_2"/>
    <property type="match status" value="2"/>
</dbReference>
<dbReference type="Pfam" id="PF00400">
    <property type="entry name" value="WD40"/>
    <property type="match status" value="1"/>
</dbReference>
<name>T1GNQ6_MEGSC</name>
<dbReference type="AlphaFoldDB" id="T1GNQ6"/>
<reference evidence="3" key="2">
    <citation type="submission" date="2015-06" db="UniProtKB">
        <authorList>
            <consortium name="EnsemblMetazoa"/>
        </authorList>
    </citation>
    <scope>IDENTIFICATION</scope>
</reference>
<evidence type="ECO:0000313" key="3">
    <source>
        <dbReference type="EnsemblMetazoa" id="MESCA005214-PA"/>
    </source>
</evidence>
<organism evidence="3 4">
    <name type="scientific">Megaselia scalaris</name>
    <name type="common">Humpbacked fly</name>
    <name type="synonym">Phora scalaris</name>
    <dbReference type="NCBI Taxonomy" id="36166"/>
    <lineage>
        <taxon>Eukaryota</taxon>
        <taxon>Metazoa</taxon>
        <taxon>Ecdysozoa</taxon>
        <taxon>Arthropoda</taxon>
        <taxon>Hexapoda</taxon>
        <taxon>Insecta</taxon>
        <taxon>Pterygota</taxon>
        <taxon>Neoptera</taxon>
        <taxon>Endopterygota</taxon>
        <taxon>Diptera</taxon>
        <taxon>Brachycera</taxon>
        <taxon>Muscomorpha</taxon>
        <taxon>Platypezoidea</taxon>
        <taxon>Phoridae</taxon>
        <taxon>Megaseliini</taxon>
        <taxon>Megaselia</taxon>
    </lineage>
</organism>
<dbReference type="HOGENOM" id="CLU_1798478_0_0_1"/>
<dbReference type="OMA" id="DQGECLF"/>
<dbReference type="SMART" id="SM00320">
    <property type="entry name" value="WD40"/>
    <property type="match status" value="3"/>
</dbReference>
<dbReference type="InterPro" id="IPR001680">
    <property type="entry name" value="WD40_rpt"/>
</dbReference>
<dbReference type="InterPro" id="IPR036322">
    <property type="entry name" value="WD40_repeat_dom_sf"/>
</dbReference>
<dbReference type="InterPro" id="IPR015943">
    <property type="entry name" value="WD40/YVTN_repeat-like_dom_sf"/>
</dbReference>